<reference evidence="1" key="1">
    <citation type="submission" date="2022-08" db="EMBL/GenBank/DDBJ databases">
        <authorList>
            <person name="Gutierrez-Valencia J."/>
        </authorList>
    </citation>
    <scope>NUCLEOTIDE SEQUENCE</scope>
</reference>
<protein>
    <submittedName>
        <fullName evidence="1">Uncharacterized protein</fullName>
    </submittedName>
</protein>
<proteinExistence type="predicted"/>
<dbReference type="AlphaFoldDB" id="A0AAV0KST2"/>
<evidence type="ECO:0000313" key="2">
    <source>
        <dbReference type="Proteomes" id="UP001154282"/>
    </source>
</evidence>
<accession>A0AAV0KST2</accession>
<sequence>MFGLMLTGGMDKEIKRLGKRPVLQTY</sequence>
<dbReference type="Proteomes" id="UP001154282">
    <property type="component" value="Unassembled WGS sequence"/>
</dbReference>
<gene>
    <name evidence="1" type="ORF">LITE_LOCUS19924</name>
</gene>
<organism evidence="1 2">
    <name type="scientific">Linum tenue</name>
    <dbReference type="NCBI Taxonomy" id="586396"/>
    <lineage>
        <taxon>Eukaryota</taxon>
        <taxon>Viridiplantae</taxon>
        <taxon>Streptophyta</taxon>
        <taxon>Embryophyta</taxon>
        <taxon>Tracheophyta</taxon>
        <taxon>Spermatophyta</taxon>
        <taxon>Magnoliopsida</taxon>
        <taxon>eudicotyledons</taxon>
        <taxon>Gunneridae</taxon>
        <taxon>Pentapetalae</taxon>
        <taxon>rosids</taxon>
        <taxon>fabids</taxon>
        <taxon>Malpighiales</taxon>
        <taxon>Linaceae</taxon>
        <taxon>Linum</taxon>
    </lineage>
</organism>
<keyword evidence="2" id="KW-1185">Reference proteome</keyword>
<comment type="caution">
    <text evidence="1">The sequence shown here is derived from an EMBL/GenBank/DDBJ whole genome shotgun (WGS) entry which is preliminary data.</text>
</comment>
<evidence type="ECO:0000313" key="1">
    <source>
        <dbReference type="EMBL" id="CAI0424380.1"/>
    </source>
</evidence>
<dbReference type="EMBL" id="CAMGYJ010000005">
    <property type="protein sequence ID" value="CAI0424380.1"/>
    <property type="molecule type" value="Genomic_DNA"/>
</dbReference>
<name>A0AAV0KST2_9ROSI</name>